<evidence type="ECO:0008006" key="3">
    <source>
        <dbReference type="Google" id="ProtNLM"/>
    </source>
</evidence>
<evidence type="ECO:0000313" key="2">
    <source>
        <dbReference type="Proteomes" id="UP001549164"/>
    </source>
</evidence>
<protein>
    <recommendedName>
        <fullName evidence="3">PqqD family protein</fullName>
    </recommendedName>
</protein>
<dbReference type="EMBL" id="JBEPLY010000009">
    <property type="protein sequence ID" value="MET3600717.1"/>
    <property type="molecule type" value="Genomic_DNA"/>
</dbReference>
<dbReference type="Gene3D" id="1.10.10.1150">
    <property type="entry name" value="Coenzyme PQQ synthesis protein D (PqqD)"/>
    <property type="match status" value="1"/>
</dbReference>
<dbReference type="Pfam" id="PF05402">
    <property type="entry name" value="PqqD"/>
    <property type="match status" value="1"/>
</dbReference>
<sequence length="105" mass="11751">MGQEIASSQSEPSEIDVTAIPVLNDNVEWRSYLKGVVINPDFALNEAAASMFKLIDGKRSIEMIGEEITKEYEVDLDVALQDCWELVQDLRNNGILKLRSVATHD</sequence>
<gene>
    <name evidence="1" type="ORF">ABID12_002668</name>
</gene>
<accession>A0ABV2ICS2</accession>
<evidence type="ECO:0000313" key="1">
    <source>
        <dbReference type="EMBL" id="MET3600717.1"/>
    </source>
</evidence>
<dbReference type="InterPro" id="IPR008792">
    <property type="entry name" value="PQQD"/>
</dbReference>
<proteinExistence type="predicted"/>
<dbReference type="InterPro" id="IPR041881">
    <property type="entry name" value="PqqD_sf"/>
</dbReference>
<keyword evidence="2" id="KW-1185">Reference proteome</keyword>
<reference evidence="1 2" key="1">
    <citation type="submission" date="2024-06" db="EMBL/GenBank/DDBJ databases">
        <title>Genomic Encyclopedia of Type Strains, Phase IV (KMG-IV): sequencing the most valuable type-strain genomes for metagenomic binning, comparative biology and taxonomic classification.</title>
        <authorList>
            <person name="Goeker M."/>
        </authorList>
    </citation>
    <scope>NUCLEOTIDE SEQUENCE [LARGE SCALE GENOMIC DNA]</scope>
    <source>
        <strain evidence="1 2">DSM 28102</strain>
    </source>
</reference>
<dbReference type="Proteomes" id="UP001549164">
    <property type="component" value="Unassembled WGS sequence"/>
</dbReference>
<comment type="caution">
    <text evidence="1">The sequence shown here is derived from an EMBL/GenBank/DDBJ whole genome shotgun (WGS) entry which is preliminary data.</text>
</comment>
<name>A0ABV2ICS2_9HYPH</name>
<dbReference type="RefSeq" id="WP_354434604.1">
    <property type="nucleotide sequence ID" value="NZ_JBEPLY010000009.1"/>
</dbReference>
<organism evidence="1 2">
    <name type="scientific">Martelella mangrovi</name>
    <dbReference type="NCBI Taxonomy" id="1397477"/>
    <lineage>
        <taxon>Bacteria</taxon>
        <taxon>Pseudomonadati</taxon>
        <taxon>Pseudomonadota</taxon>
        <taxon>Alphaproteobacteria</taxon>
        <taxon>Hyphomicrobiales</taxon>
        <taxon>Aurantimonadaceae</taxon>
        <taxon>Martelella</taxon>
    </lineage>
</organism>